<dbReference type="EMBL" id="BNBO01000099">
    <property type="protein sequence ID" value="GHE27138.1"/>
    <property type="molecule type" value="Genomic_DNA"/>
</dbReference>
<reference evidence="4" key="1">
    <citation type="journal article" date="2014" name="Int. J. Syst. Evol. Microbiol.">
        <title>Complete genome sequence of Corynebacterium casei LMG S-19264T (=DSM 44701T), isolated from a smear-ripened cheese.</title>
        <authorList>
            <consortium name="US DOE Joint Genome Institute (JGI-PGF)"/>
            <person name="Walter F."/>
            <person name="Albersmeier A."/>
            <person name="Kalinowski J."/>
            <person name="Ruckert C."/>
        </authorList>
    </citation>
    <scope>NUCLEOTIDE SEQUENCE</scope>
    <source>
        <strain evidence="4">JCM 4646</strain>
    </source>
</reference>
<dbReference type="Proteomes" id="UP000617734">
    <property type="component" value="Unassembled WGS sequence"/>
</dbReference>
<dbReference type="PANTHER" id="PTHR10587:SF134">
    <property type="entry name" value="SECRETED PROTEIN"/>
    <property type="match status" value="1"/>
</dbReference>
<dbReference type="CDD" id="cd10955">
    <property type="entry name" value="CE4_BH0857_like"/>
    <property type="match status" value="1"/>
</dbReference>
<evidence type="ECO:0000256" key="2">
    <source>
        <dbReference type="SAM" id="SignalP"/>
    </source>
</evidence>
<dbReference type="Pfam" id="PF01522">
    <property type="entry name" value="Polysacc_deac_1"/>
    <property type="match status" value="1"/>
</dbReference>
<dbReference type="InterPro" id="IPR006311">
    <property type="entry name" value="TAT_signal"/>
</dbReference>
<evidence type="ECO:0000313" key="4">
    <source>
        <dbReference type="EMBL" id="GHE27138.1"/>
    </source>
</evidence>
<dbReference type="Gene3D" id="3.20.20.370">
    <property type="entry name" value="Glycoside hydrolase/deacetylase"/>
    <property type="match status" value="1"/>
</dbReference>
<dbReference type="InterPro" id="IPR002509">
    <property type="entry name" value="NODB_dom"/>
</dbReference>
<comment type="caution">
    <text evidence="4">The sequence shown here is derived from an EMBL/GenBank/DDBJ whole genome shotgun (WGS) entry which is preliminary data.</text>
</comment>
<dbReference type="GeneID" id="95358181"/>
<accession>A0A918YWY2</accession>
<sequence length="321" mass="31992">MPPSRRRLLAALAGAALTGCQASGAARPGPGAAGPAGSVLATPAPAPAASAPAASGTARSGGAEAGAPAAVPGSADPPPGAASRAGAVTRADLVSRYGQLEPTSWGFDGPGVLSRLPAGEAAIALTFDACGGPQGNGYDEALIGFLRERRVPATLFLNSRWIDANPAVARALAAEPLFEIANHGTRHCPLSVSGRSAYDIPGTRDVGEVVDEITGNRAGLTELLGRPPRFFRSGTAYLDDVAARIVSDLGERFAGFTVNGDGGATFTAGQVHSAVTAAGPGAIVLAHMNHPAAGTAAGIATAVPRLLDEGCRFVRLSEAVP</sequence>
<feature type="region of interest" description="Disordered" evidence="1">
    <location>
        <begin position="21"/>
        <end position="86"/>
    </location>
</feature>
<dbReference type="GO" id="GO:0005975">
    <property type="term" value="P:carbohydrate metabolic process"/>
    <property type="evidence" value="ECO:0007669"/>
    <property type="project" value="InterPro"/>
</dbReference>
<dbReference type="AlphaFoldDB" id="A0A918YWY2"/>
<proteinExistence type="predicted"/>
<evidence type="ECO:0000256" key="1">
    <source>
        <dbReference type="SAM" id="MobiDB-lite"/>
    </source>
</evidence>
<dbReference type="GO" id="GO:0016810">
    <property type="term" value="F:hydrolase activity, acting on carbon-nitrogen (but not peptide) bonds"/>
    <property type="evidence" value="ECO:0007669"/>
    <property type="project" value="InterPro"/>
</dbReference>
<feature type="domain" description="NodB homology" evidence="3">
    <location>
        <begin position="121"/>
        <end position="314"/>
    </location>
</feature>
<protein>
    <recommendedName>
        <fullName evidence="3">NodB homology domain-containing protein</fullName>
    </recommendedName>
</protein>
<dbReference type="PROSITE" id="PS51318">
    <property type="entry name" value="TAT"/>
    <property type="match status" value="1"/>
</dbReference>
<feature type="chain" id="PRO_5038139341" description="NodB homology domain-containing protein" evidence="2">
    <location>
        <begin position="26"/>
        <end position="321"/>
    </location>
</feature>
<dbReference type="SUPFAM" id="SSF88713">
    <property type="entry name" value="Glycoside hydrolase/deacetylase"/>
    <property type="match status" value="1"/>
</dbReference>
<dbReference type="PROSITE" id="PS51677">
    <property type="entry name" value="NODB"/>
    <property type="match status" value="1"/>
</dbReference>
<organism evidence="4 5">
    <name type="scientific">Kitasatospora indigofera</name>
    <dbReference type="NCBI Taxonomy" id="67307"/>
    <lineage>
        <taxon>Bacteria</taxon>
        <taxon>Bacillati</taxon>
        <taxon>Actinomycetota</taxon>
        <taxon>Actinomycetes</taxon>
        <taxon>Kitasatosporales</taxon>
        <taxon>Streptomycetaceae</taxon>
        <taxon>Kitasatospora</taxon>
    </lineage>
</organism>
<dbReference type="PANTHER" id="PTHR10587">
    <property type="entry name" value="GLYCOSYL TRANSFERASE-RELATED"/>
    <property type="match status" value="1"/>
</dbReference>
<feature type="signal peptide" evidence="2">
    <location>
        <begin position="1"/>
        <end position="25"/>
    </location>
</feature>
<feature type="compositionally biased region" description="Low complexity" evidence="1">
    <location>
        <begin position="24"/>
        <end position="74"/>
    </location>
</feature>
<name>A0A918YWY2_9ACTN</name>
<dbReference type="PROSITE" id="PS51257">
    <property type="entry name" value="PROKAR_LIPOPROTEIN"/>
    <property type="match status" value="1"/>
</dbReference>
<keyword evidence="5" id="KW-1185">Reference proteome</keyword>
<dbReference type="InterPro" id="IPR011330">
    <property type="entry name" value="Glyco_hydro/deAcase_b/a-brl"/>
</dbReference>
<reference evidence="4" key="2">
    <citation type="submission" date="2020-09" db="EMBL/GenBank/DDBJ databases">
        <authorList>
            <person name="Sun Q."/>
            <person name="Ohkuma M."/>
        </authorList>
    </citation>
    <scope>NUCLEOTIDE SEQUENCE</scope>
    <source>
        <strain evidence="4">JCM 4646</strain>
    </source>
</reference>
<dbReference type="InterPro" id="IPR050248">
    <property type="entry name" value="Polysacc_deacetylase_ArnD"/>
</dbReference>
<gene>
    <name evidence="4" type="ORF">GCM10018781_79740</name>
</gene>
<evidence type="ECO:0000313" key="5">
    <source>
        <dbReference type="Proteomes" id="UP000617734"/>
    </source>
</evidence>
<evidence type="ECO:0000259" key="3">
    <source>
        <dbReference type="PROSITE" id="PS51677"/>
    </source>
</evidence>
<keyword evidence="2" id="KW-0732">Signal</keyword>
<dbReference type="RefSeq" id="WP_190215828.1">
    <property type="nucleotide sequence ID" value="NZ_BNBO01000099.1"/>
</dbReference>